<dbReference type="Proteomes" id="UP000887458">
    <property type="component" value="Unassembled WGS sequence"/>
</dbReference>
<feature type="compositionally biased region" description="Low complexity" evidence="1">
    <location>
        <begin position="40"/>
        <end position="49"/>
    </location>
</feature>
<evidence type="ECO:0000313" key="3">
    <source>
        <dbReference type="Proteomes" id="UP000887458"/>
    </source>
</evidence>
<organism evidence="2 3">
    <name type="scientific">Dermatophagoides pteronyssinus</name>
    <name type="common">European house dust mite</name>
    <dbReference type="NCBI Taxonomy" id="6956"/>
    <lineage>
        <taxon>Eukaryota</taxon>
        <taxon>Metazoa</taxon>
        <taxon>Ecdysozoa</taxon>
        <taxon>Arthropoda</taxon>
        <taxon>Chelicerata</taxon>
        <taxon>Arachnida</taxon>
        <taxon>Acari</taxon>
        <taxon>Acariformes</taxon>
        <taxon>Sarcoptiformes</taxon>
        <taxon>Astigmata</taxon>
        <taxon>Psoroptidia</taxon>
        <taxon>Analgoidea</taxon>
        <taxon>Pyroglyphidae</taxon>
        <taxon>Dermatophagoidinae</taxon>
        <taxon>Dermatophagoides</taxon>
    </lineage>
</organism>
<evidence type="ECO:0000256" key="1">
    <source>
        <dbReference type="SAM" id="MobiDB-lite"/>
    </source>
</evidence>
<comment type="caution">
    <text evidence="2">The sequence shown here is derived from an EMBL/GenBank/DDBJ whole genome shotgun (WGS) entry which is preliminary data.</text>
</comment>
<proteinExistence type="predicted"/>
<keyword evidence="3" id="KW-1185">Reference proteome</keyword>
<accession>A0ABQ8JJF6</accession>
<feature type="region of interest" description="Disordered" evidence="1">
    <location>
        <begin position="40"/>
        <end position="63"/>
    </location>
</feature>
<reference evidence="2 3" key="1">
    <citation type="journal article" date="2018" name="J. Allergy Clin. Immunol.">
        <title>High-quality assembly of Dermatophagoides pteronyssinus genome and transcriptome reveals a wide range of novel allergens.</title>
        <authorList>
            <person name="Liu X.Y."/>
            <person name="Yang K.Y."/>
            <person name="Wang M.Q."/>
            <person name="Kwok J.S."/>
            <person name="Zeng X."/>
            <person name="Yang Z."/>
            <person name="Xiao X.J."/>
            <person name="Lau C.P."/>
            <person name="Li Y."/>
            <person name="Huang Z.M."/>
            <person name="Ba J.G."/>
            <person name="Yim A.K."/>
            <person name="Ouyang C.Y."/>
            <person name="Ngai S.M."/>
            <person name="Chan T.F."/>
            <person name="Leung E.L."/>
            <person name="Liu L."/>
            <person name="Liu Z.G."/>
            <person name="Tsui S.K."/>
        </authorList>
    </citation>
    <scope>NUCLEOTIDE SEQUENCE [LARGE SCALE GENOMIC DNA]</scope>
    <source>
        <strain evidence="2">Derp</strain>
    </source>
</reference>
<protein>
    <submittedName>
        <fullName evidence="2">Uncharacterized protein</fullName>
    </submittedName>
</protein>
<reference evidence="2 3" key="2">
    <citation type="journal article" date="2022" name="Mol. Biol. Evol.">
        <title>Comparative Genomics Reveals Insights into the Divergent Evolution of Astigmatic Mites and Household Pest Adaptations.</title>
        <authorList>
            <person name="Xiong Q."/>
            <person name="Wan A.T."/>
            <person name="Liu X."/>
            <person name="Fung C.S."/>
            <person name="Xiao X."/>
            <person name="Malainual N."/>
            <person name="Hou J."/>
            <person name="Wang L."/>
            <person name="Wang M."/>
            <person name="Yang K.Y."/>
            <person name="Cui Y."/>
            <person name="Leung E.L."/>
            <person name="Nong W."/>
            <person name="Shin S.K."/>
            <person name="Au S.W."/>
            <person name="Jeong K.Y."/>
            <person name="Chew F.T."/>
            <person name="Hui J.H."/>
            <person name="Leung T.F."/>
            <person name="Tungtrongchitr A."/>
            <person name="Zhong N."/>
            <person name="Liu Z."/>
            <person name="Tsui S.K."/>
        </authorList>
    </citation>
    <scope>NUCLEOTIDE SEQUENCE [LARGE SCALE GENOMIC DNA]</scope>
    <source>
        <strain evidence="2">Derp</strain>
    </source>
</reference>
<dbReference type="EMBL" id="NJHN03000036">
    <property type="protein sequence ID" value="KAH9422731.1"/>
    <property type="molecule type" value="Genomic_DNA"/>
</dbReference>
<gene>
    <name evidence="2" type="ORF">DERP_003411</name>
</gene>
<name>A0ABQ8JJF6_DERPT</name>
<sequence length="63" mass="7287">MTSLNHHMNDSFHSITHGQFIVVLNIRKRKIILCSSSLSLNSTRKNSSNPRQEHLQRSENQTN</sequence>
<evidence type="ECO:0000313" key="2">
    <source>
        <dbReference type="EMBL" id="KAH9422731.1"/>
    </source>
</evidence>